<feature type="non-terminal residue" evidence="3">
    <location>
        <position position="1"/>
    </location>
</feature>
<feature type="transmembrane region" description="Helical" evidence="2">
    <location>
        <begin position="174"/>
        <end position="196"/>
    </location>
</feature>
<dbReference type="AlphaFoldDB" id="A0AA36GCY1"/>
<feature type="transmembrane region" description="Helical" evidence="2">
    <location>
        <begin position="244"/>
        <end position="262"/>
    </location>
</feature>
<feature type="transmembrane region" description="Helical" evidence="2">
    <location>
        <begin position="61"/>
        <end position="85"/>
    </location>
</feature>
<feature type="region of interest" description="Disordered" evidence="1">
    <location>
        <begin position="1"/>
        <end position="40"/>
    </location>
</feature>
<keyword evidence="2" id="KW-0472">Membrane</keyword>
<dbReference type="Proteomes" id="UP001177023">
    <property type="component" value="Unassembled WGS sequence"/>
</dbReference>
<name>A0AA36GCY1_9BILA</name>
<feature type="transmembrane region" description="Helical" evidence="2">
    <location>
        <begin position="106"/>
        <end position="125"/>
    </location>
</feature>
<dbReference type="PANTHER" id="PTHR12892">
    <property type="entry name" value="FGF RECEPTOR ACTIVATING PROTEIN 1"/>
    <property type="match status" value="1"/>
</dbReference>
<evidence type="ECO:0000313" key="4">
    <source>
        <dbReference type="Proteomes" id="UP001177023"/>
    </source>
</evidence>
<feature type="transmembrane region" description="Helical" evidence="2">
    <location>
        <begin position="282"/>
        <end position="302"/>
    </location>
</feature>
<feature type="compositionally biased region" description="Basic and acidic residues" evidence="1">
    <location>
        <begin position="1"/>
        <end position="17"/>
    </location>
</feature>
<sequence>MGRIDDEEKKSEKRIPPDRLSTITKPPPRVIPPRDADEERRMKEGHIEDNNEDISYFNFPLLYWSGTFGMISLICMCIAIGGSLYTDYVPTPRQLKRGFIARYGTSVYLCNSTVNFAADGLPSLLNLFELNVSGNVFFRVAVVLPMTVRIFQAYVVRNLVLLSSTDNVSMAIRLLADLMPTLMILETASLALFSIITTHFDYEDVNRYCKLVFCISACVNMLATSIVTFGHLKESAKQIDAISLLIKLFSAAIFCYVAPQYFHRHQVAIRFPVCHSHLPRTVAYMEYACVASYLFFHLSQWLDIRHMNFLVYPRTCSGECEPLDPKNFEKGAKYEYCRSWEYRQRQLLGLPVLTL</sequence>
<dbReference type="GO" id="GO:0005789">
    <property type="term" value="C:endoplasmic reticulum membrane"/>
    <property type="evidence" value="ECO:0007669"/>
    <property type="project" value="TreeGrafter"/>
</dbReference>
<comment type="caution">
    <text evidence="3">The sequence shown here is derived from an EMBL/GenBank/DDBJ whole genome shotgun (WGS) entry which is preliminary data.</text>
</comment>
<proteinExistence type="predicted"/>
<protein>
    <submittedName>
        <fullName evidence="3">Uncharacterized protein</fullName>
    </submittedName>
</protein>
<dbReference type="GO" id="GO:0000139">
    <property type="term" value="C:Golgi membrane"/>
    <property type="evidence" value="ECO:0007669"/>
    <property type="project" value="InterPro"/>
</dbReference>
<dbReference type="PANTHER" id="PTHR12892:SF8">
    <property type="entry name" value="PROTEIN CBG16685"/>
    <property type="match status" value="1"/>
</dbReference>
<dbReference type="EMBL" id="CATQJA010002662">
    <property type="protein sequence ID" value="CAJ0580805.1"/>
    <property type="molecule type" value="Genomic_DNA"/>
</dbReference>
<feature type="transmembrane region" description="Helical" evidence="2">
    <location>
        <begin position="137"/>
        <end position="162"/>
    </location>
</feature>
<feature type="transmembrane region" description="Helical" evidence="2">
    <location>
        <begin position="208"/>
        <end position="232"/>
    </location>
</feature>
<evidence type="ECO:0000256" key="1">
    <source>
        <dbReference type="SAM" id="MobiDB-lite"/>
    </source>
</evidence>
<dbReference type="GO" id="GO:0006506">
    <property type="term" value="P:GPI anchor biosynthetic process"/>
    <property type="evidence" value="ECO:0007669"/>
    <property type="project" value="TreeGrafter"/>
</dbReference>
<keyword evidence="4" id="KW-1185">Reference proteome</keyword>
<dbReference type="InterPro" id="IPR039545">
    <property type="entry name" value="PGAP2"/>
</dbReference>
<organism evidence="3 4">
    <name type="scientific">Mesorhabditis spiculigera</name>
    <dbReference type="NCBI Taxonomy" id="96644"/>
    <lineage>
        <taxon>Eukaryota</taxon>
        <taxon>Metazoa</taxon>
        <taxon>Ecdysozoa</taxon>
        <taxon>Nematoda</taxon>
        <taxon>Chromadorea</taxon>
        <taxon>Rhabditida</taxon>
        <taxon>Rhabditina</taxon>
        <taxon>Rhabditomorpha</taxon>
        <taxon>Rhabditoidea</taxon>
        <taxon>Rhabditidae</taxon>
        <taxon>Mesorhabditinae</taxon>
        <taxon>Mesorhabditis</taxon>
    </lineage>
</organism>
<gene>
    <name evidence="3" type="ORF">MSPICULIGERA_LOCUS18987</name>
</gene>
<reference evidence="3" key="1">
    <citation type="submission" date="2023-06" db="EMBL/GenBank/DDBJ databases">
        <authorList>
            <person name="Delattre M."/>
        </authorList>
    </citation>
    <scope>NUCLEOTIDE SEQUENCE</scope>
    <source>
        <strain evidence="3">AF72</strain>
    </source>
</reference>
<evidence type="ECO:0000313" key="3">
    <source>
        <dbReference type="EMBL" id="CAJ0580805.1"/>
    </source>
</evidence>
<accession>A0AA36GCY1</accession>
<keyword evidence="2" id="KW-1133">Transmembrane helix</keyword>
<evidence type="ECO:0000256" key="2">
    <source>
        <dbReference type="SAM" id="Phobius"/>
    </source>
</evidence>
<keyword evidence="2" id="KW-0812">Transmembrane</keyword>